<feature type="transmembrane region" description="Helical" evidence="7">
    <location>
        <begin position="83"/>
        <end position="108"/>
    </location>
</feature>
<dbReference type="Proteomes" id="UP000839052">
    <property type="component" value="Chromosome"/>
</dbReference>
<evidence type="ECO:0000256" key="5">
    <source>
        <dbReference type="ARBA" id="ARBA00022989"/>
    </source>
</evidence>
<evidence type="ECO:0000256" key="1">
    <source>
        <dbReference type="ARBA" id="ARBA00004651"/>
    </source>
</evidence>
<feature type="transmembrane region" description="Helical" evidence="7">
    <location>
        <begin position="175"/>
        <end position="194"/>
    </location>
</feature>
<dbReference type="PANTHER" id="PTHR43266">
    <property type="entry name" value="MACROLIDE-EFFLUX PROTEIN"/>
    <property type="match status" value="1"/>
</dbReference>
<keyword evidence="2" id="KW-0813">Transport</keyword>
<evidence type="ECO:0000256" key="2">
    <source>
        <dbReference type="ARBA" id="ARBA00022448"/>
    </source>
</evidence>
<dbReference type="RefSeq" id="WP_239796147.1">
    <property type="nucleotide sequence ID" value="NZ_OU912926.1"/>
</dbReference>
<proteinExistence type="predicted"/>
<feature type="transmembrane region" description="Helical" evidence="7">
    <location>
        <begin position="267"/>
        <end position="286"/>
    </location>
</feature>
<keyword evidence="4 7" id="KW-0812">Transmembrane</keyword>
<evidence type="ECO:0000256" key="4">
    <source>
        <dbReference type="ARBA" id="ARBA00022692"/>
    </source>
</evidence>
<keyword evidence="5 7" id="KW-1133">Transmembrane helix</keyword>
<dbReference type="InterPro" id="IPR036259">
    <property type="entry name" value="MFS_trans_sf"/>
</dbReference>
<dbReference type="CDD" id="cd06173">
    <property type="entry name" value="MFS_MefA_like"/>
    <property type="match status" value="1"/>
</dbReference>
<evidence type="ECO:0000256" key="6">
    <source>
        <dbReference type="ARBA" id="ARBA00023136"/>
    </source>
</evidence>
<feature type="transmembrane region" description="Helical" evidence="7">
    <location>
        <begin position="230"/>
        <end position="255"/>
    </location>
</feature>
<dbReference type="PANTHER" id="PTHR43266:SF2">
    <property type="entry name" value="MAJOR FACILITATOR SUPERFAMILY (MFS) PROFILE DOMAIN-CONTAINING PROTEIN"/>
    <property type="match status" value="1"/>
</dbReference>
<gene>
    <name evidence="8" type="primary">lplT</name>
    <name evidence="8" type="ORF">NTG6680_0922</name>
</gene>
<keyword evidence="3" id="KW-1003">Cell membrane</keyword>
<comment type="subcellular location">
    <subcellularLocation>
        <location evidence="1">Cell membrane</location>
        <topology evidence="1">Multi-pass membrane protein</topology>
    </subcellularLocation>
</comment>
<sequence length="412" mass="44123">MNRGFYIILAAQFFSALADNALLFAAIALLHEVHAPEWHTPILQAAFVVSYIVLAPFVGAFADSLPKGRVMFISNSIKLFGCIAMLAGVNPLLAYAVAGLGAAAYSPAKYGILTEYLPPNKLVLANSWIEGLTVAAIVLGAVVGGILIGPNISGQMLQWWDVPIIETGIDSAPELAISIITVIYLIAALFNLYIPRVPIEHKPLSRNPGFLVSEFAHCFKLLWKDPLGQVSLSVTTLFWGAGATLRLIVLAWAATVLHYDMGEAAKLTAWVAIGIAIGSVLAAKFVKLEHSVKVLPIGIAMGLMVLAMIPVTSTPLAIALLIIIGAMGGYLLVPMNALLQHRGHLLMGAGRSIAVQNFNENISIFAMLALFALMQKLELNIQTITLIFGLLLAGIMTVLYKKHSHDQDAGQM</sequence>
<dbReference type="NCBIfam" id="NF008397">
    <property type="entry name" value="PRK11195.1"/>
    <property type="match status" value="1"/>
</dbReference>
<accession>A0ABN8AHG6</accession>
<keyword evidence="9" id="KW-1185">Reference proteome</keyword>
<name>A0ABN8AHG6_9PROT</name>
<dbReference type="Pfam" id="PF07690">
    <property type="entry name" value="MFS_1"/>
    <property type="match status" value="1"/>
</dbReference>
<evidence type="ECO:0000313" key="8">
    <source>
        <dbReference type="EMBL" id="CAG9932175.1"/>
    </source>
</evidence>
<evidence type="ECO:0000256" key="3">
    <source>
        <dbReference type="ARBA" id="ARBA00022475"/>
    </source>
</evidence>
<feature type="transmembrane region" description="Helical" evidence="7">
    <location>
        <begin position="41"/>
        <end position="62"/>
    </location>
</feature>
<feature type="transmembrane region" description="Helical" evidence="7">
    <location>
        <begin position="317"/>
        <end position="338"/>
    </location>
</feature>
<reference evidence="8 9" key="1">
    <citation type="submission" date="2021-10" db="EMBL/GenBank/DDBJ databases">
        <authorList>
            <person name="Koch H."/>
        </authorList>
    </citation>
    <scope>NUCLEOTIDE SEQUENCE [LARGE SCALE GENOMIC DNA]</scope>
    <source>
        <strain evidence="8">6680</strain>
    </source>
</reference>
<dbReference type="InterPro" id="IPR011701">
    <property type="entry name" value="MFS"/>
</dbReference>
<keyword evidence="6 7" id="KW-0472">Membrane</keyword>
<organism evidence="8 9">
    <name type="scientific">Candidatus Nitrotoga arctica</name>
    <dbReference type="NCBI Taxonomy" id="453162"/>
    <lineage>
        <taxon>Bacteria</taxon>
        <taxon>Pseudomonadati</taxon>
        <taxon>Pseudomonadota</taxon>
        <taxon>Betaproteobacteria</taxon>
        <taxon>Nitrosomonadales</taxon>
        <taxon>Gallionellaceae</taxon>
        <taxon>Candidatus Nitrotoga</taxon>
    </lineage>
</organism>
<evidence type="ECO:0000256" key="7">
    <source>
        <dbReference type="SAM" id="Phobius"/>
    </source>
</evidence>
<protein>
    <submittedName>
        <fullName evidence="8">Lysophospholipid transporter LplT</fullName>
    </submittedName>
</protein>
<dbReference type="Gene3D" id="1.20.1250.20">
    <property type="entry name" value="MFS general substrate transporter like domains"/>
    <property type="match status" value="1"/>
</dbReference>
<dbReference type="SUPFAM" id="SSF103473">
    <property type="entry name" value="MFS general substrate transporter"/>
    <property type="match status" value="1"/>
</dbReference>
<feature type="transmembrane region" description="Helical" evidence="7">
    <location>
        <begin position="128"/>
        <end position="148"/>
    </location>
</feature>
<evidence type="ECO:0000313" key="9">
    <source>
        <dbReference type="Proteomes" id="UP000839052"/>
    </source>
</evidence>
<dbReference type="EMBL" id="OU912926">
    <property type="protein sequence ID" value="CAG9932175.1"/>
    <property type="molecule type" value="Genomic_DNA"/>
</dbReference>
<feature type="transmembrane region" description="Helical" evidence="7">
    <location>
        <begin position="381"/>
        <end position="400"/>
    </location>
</feature>